<name>A0ABU3PC57_9BURK</name>
<dbReference type="EMBL" id="JAVXZY010000004">
    <property type="protein sequence ID" value="MDT9000156.1"/>
    <property type="molecule type" value="Genomic_DNA"/>
</dbReference>
<dbReference type="RefSeq" id="WP_315650707.1">
    <property type="nucleotide sequence ID" value="NZ_JAVXZY010000004.1"/>
</dbReference>
<dbReference type="InterPro" id="IPR001789">
    <property type="entry name" value="Sig_transdc_resp-reg_receiver"/>
</dbReference>
<sequence length="385" mass="42443">MKMGERSRVLLVDDDELSLQMLAASLEDSYELQSVTSGAEALALCEQQPFDLVLLDVEMPELNGYEVCRRLRASEAGAQLSVVFLSAHSSIEERLLGYEAGGDDYVAKPFEVAELLAKFERLLGQRARQRELSGQLDEVMSAVLSSADMVGEAGVVLEFQRRLNGCADYKALAQALFESLQRFGLEGCVRIQGRGEALLINAKGGCTALESSILEHLHSQTEGARIRPLGPHTSFHFGSVLLFVRDLQLQRPAEMDRAESERLGRAIDNIALLVEGAVTRVAALDSELATRDLANFRHLVGMTRDALTDISARNKAQSQEVHKLFESLSADVENSFLHLGLTHVQEEHLSGIIKQYMDAVLQTLDQSQEVEQFLGRVINKLGTYA</sequence>
<evidence type="ECO:0000313" key="5">
    <source>
        <dbReference type="Proteomes" id="UP001246372"/>
    </source>
</evidence>
<dbReference type="SUPFAM" id="SSF52172">
    <property type="entry name" value="CheY-like"/>
    <property type="match status" value="1"/>
</dbReference>
<evidence type="ECO:0000256" key="2">
    <source>
        <dbReference type="PROSITE-ProRule" id="PRU00169"/>
    </source>
</evidence>
<protein>
    <submittedName>
        <fullName evidence="4">Response regulator</fullName>
    </submittedName>
</protein>
<comment type="caution">
    <text evidence="4">The sequence shown here is derived from an EMBL/GenBank/DDBJ whole genome shotgun (WGS) entry which is preliminary data.</text>
</comment>
<organism evidence="4 5">
    <name type="scientific">Roseateles aquae</name>
    <dbReference type="NCBI Taxonomy" id="3077235"/>
    <lineage>
        <taxon>Bacteria</taxon>
        <taxon>Pseudomonadati</taxon>
        <taxon>Pseudomonadota</taxon>
        <taxon>Betaproteobacteria</taxon>
        <taxon>Burkholderiales</taxon>
        <taxon>Sphaerotilaceae</taxon>
        <taxon>Roseateles</taxon>
    </lineage>
</organism>
<proteinExistence type="predicted"/>
<dbReference type="Gene3D" id="3.40.50.2300">
    <property type="match status" value="1"/>
</dbReference>
<evidence type="ECO:0000313" key="4">
    <source>
        <dbReference type="EMBL" id="MDT9000156.1"/>
    </source>
</evidence>
<dbReference type="PROSITE" id="PS50110">
    <property type="entry name" value="RESPONSE_REGULATORY"/>
    <property type="match status" value="1"/>
</dbReference>
<dbReference type="Pfam" id="PF00072">
    <property type="entry name" value="Response_reg"/>
    <property type="match status" value="1"/>
</dbReference>
<reference evidence="4" key="1">
    <citation type="submission" date="2023-09" db="EMBL/GenBank/DDBJ databases">
        <title>Paucibacter sp. APW11 Genome sequencing and assembly.</title>
        <authorList>
            <person name="Kim I."/>
        </authorList>
    </citation>
    <scope>NUCLEOTIDE SEQUENCE</scope>
    <source>
        <strain evidence="4">APW11</strain>
    </source>
</reference>
<dbReference type="InterPro" id="IPR050595">
    <property type="entry name" value="Bact_response_regulator"/>
</dbReference>
<dbReference type="PANTHER" id="PTHR44591">
    <property type="entry name" value="STRESS RESPONSE REGULATOR PROTEIN 1"/>
    <property type="match status" value="1"/>
</dbReference>
<dbReference type="SMART" id="SM00448">
    <property type="entry name" value="REC"/>
    <property type="match status" value="1"/>
</dbReference>
<dbReference type="PANTHER" id="PTHR44591:SF3">
    <property type="entry name" value="RESPONSE REGULATORY DOMAIN-CONTAINING PROTEIN"/>
    <property type="match status" value="1"/>
</dbReference>
<dbReference type="Proteomes" id="UP001246372">
    <property type="component" value="Unassembled WGS sequence"/>
</dbReference>
<evidence type="ECO:0000256" key="1">
    <source>
        <dbReference type="ARBA" id="ARBA00022553"/>
    </source>
</evidence>
<feature type="modified residue" description="4-aspartylphosphate" evidence="2">
    <location>
        <position position="56"/>
    </location>
</feature>
<dbReference type="InterPro" id="IPR011006">
    <property type="entry name" value="CheY-like_superfamily"/>
</dbReference>
<gene>
    <name evidence="4" type="ORF">RQP53_12840</name>
</gene>
<evidence type="ECO:0000259" key="3">
    <source>
        <dbReference type="PROSITE" id="PS50110"/>
    </source>
</evidence>
<feature type="domain" description="Response regulatory" evidence="3">
    <location>
        <begin position="8"/>
        <end position="123"/>
    </location>
</feature>
<keyword evidence="5" id="KW-1185">Reference proteome</keyword>
<keyword evidence="1 2" id="KW-0597">Phosphoprotein</keyword>
<accession>A0ABU3PC57</accession>